<evidence type="ECO:0000313" key="2">
    <source>
        <dbReference type="Proteomes" id="UP001430919"/>
    </source>
</evidence>
<evidence type="ECO:0000313" key="1">
    <source>
        <dbReference type="EMBL" id="MCC9072457.1"/>
    </source>
</evidence>
<gene>
    <name evidence="1" type="ORF">LNQ49_12775</name>
</gene>
<dbReference type="Pfam" id="PF10758">
    <property type="entry name" value="DUF2586"/>
    <property type="match status" value="1"/>
</dbReference>
<organism evidence="1 2">
    <name type="scientific">Flavobacterium pisciphilum</name>
    <dbReference type="NCBI Taxonomy" id="2893755"/>
    <lineage>
        <taxon>Bacteria</taxon>
        <taxon>Pseudomonadati</taxon>
        <taxon>Bacteroidota</taxon>
        <taxon>Flavobacteriia</taxon>
        <taxon>Flavobacteriales</taxon>
        <taxon>Flavobacteriaceae</taxon>
        <taxon>Flavobacterium</taxon>
    </lineage>
</organism>
<keyword evidence="2" id="KW-1185">Reference proteome</keyword>
<protein>
    <submittedName>
        <fullName evidence="1">DUF2586 family protein</fullName>
    </submittedName>
</protein>
<accession>A0ABS8MUM3</accession>
<dbReference type="InterPro" id="IPR019694">
    <property type="entry name" value="Phage_HP1_Orf23"/>
</dbReference>
<comment type="caution">
    <text evidence="1">The sequence shown here is derived from an EMBL/GenBank/DDBJ whole genome shotgun (WGS) entry which is preliminary data.</text>
</comment>
<reference evidence="1" key="1">
    <citation type="submission" date="2021-11" db="EMBL/GenBank/DDBJ databases">
        <title>Description of novel Flavobacterium species.</title>
        <authorList>
            <person name="Saticioglu I.B."/>
            <person name="Ay H."/>
            <person name="Altun S."/>
            <person name="Duman M."/>
        </authorList>
    </citation>
    <scope>NUCLEOTIDE SEQUENCE</scope>
    <source>
        <strain evidence="1">F-65</strain>
    </source>
</reference>
<sequence>MADLDAVKIKKGKVGANRQNNDRRVSAIIIGSPVIPALAFKKTVTFYGLYDAEQNGITAEFDQTNNVNVYRHVREFYRMAGEGIPLNFMAVSQTETLKTIAQDTAGDKLKRLLIDSDYKVRQLAIALNPIAGPIVHVDGLAPDVFGSIPLAQGTAEWAYDQFMPTHIFVEGYNLNGLASVVPDLRDIENVEATKVTLVIGQDWQYAETKTGDAKKFADVGTILGVCAATAINQNIGDNEAFNLMDSTKLAWMVPGLSNHKTNKEVYAELQTFEDKGYVFGVTYPGLAGIRINNDHVCAPIKIDAEGNMNEHTIAYGRVMDDCSRQLRTAYLPKVKKTYPVNAAGKLPTGVRVSLETIGDNIFTDMRNAVEISAGKTTVDPDSDLLVAKELKVSFDIQPTGVLGFLNGTINLKAKQ</sequence>
<dbReference type="Proteomes" id="UP001430919">
    <property type="component" value="Unassembled WGS sequence"/>
</dbReference>
<proteinExistence type="predicted"/>
<name>A0ABS8MUM3_9FLAO</name>
<dbReference type="EMBL" id="JAJJMO010000001">
    <property type="protein sequence ID" value="MCC9072457.1"/>
    <property type="molecule type" value="Genomic_DNA"/>
</dbReference>
<dbReference type="RefSeq" id="WP_229989286.1">
    <property type="nucleotide sequence ID" value="NZ_JAJJMO010000001.1"/>
</dbReference>